<evidence type="ECO:0000313" key="2">
    <source>
        <dbReference type="Proteomes" id="UP000838756"/>
    </source>
</evidence>
<dbReference type="Proteomes" id="UP000838756">
    <property type="component" value="Unassembled WGS sequence"/>
</dbReference>
<protein>
    <submittedName>
        <fullName evidence="1">Jg166 protein</fullName>
    </submittedName>
</protein>
<dbReference type="AlphaFoldDB" id="A0A8S4QQF9"/>
<evidence type="ECO:0000313" key="1">
    <source>
        <dbReference type="EMBL" id="CAH2211741.1"/>
    </source>
</evidence>
<accession>A0A8S4QQF9</accession>
<organism evidence="1 2">
    <name type="scientific">Pararge aegeria aegeria</name>
    <dbReference type="NCBI Taxonomy" id="348720"/>
    <lineage>
        <taxon>Eukaryota</taxon>
        <taxon>Metazoa</taxon>
        <taxon>Ecdysozoa</taxon>
        <taxon>Arthropoda</taxon>
        <taxon>Hexapoda</taxon>
        <taxon>Insecta</taxon>
        <taxon>Pterygota</taxon>
        <taxon>Neoptera</taxon>
        <taxon>Endopterygota</taxon>
        <taxon>Lepidoptera</taxon>
        <taxon>Glossata</taxon>
        <taxon>Ditrysia</taxon>
        <taxon>Papilionoidea</taxon>
        <taxon>Nymphalidae</taxon>
        <taxon>Satyrinae</taxon>
        <taxon>Satyrini</taxon>
        <taxon>Parargina</taxon>
        <taxon>Pararge</taxon>
    </lineage>
</organism>
<sequence length="88" mass="9424">MKMESLVRATSGPGARSGDTARIYECTGVARGTYPARPNVPCALYRQRCTMRDAGPMPPPCRAAGRKCGAQPYTCPLCSVDPARATFK</sequence>
<name>A0A8S4QQF9_9NEOP</name>
<keyword evidence="2" id="KW-1185">Reference proteome</keyword>
<gene>
    <name evidence="1" type="primary">jg166</name>
    <name evidence="1" type="ORF">PAEG_LOCUS3450</name>
</gene>
<comment type="caution">
    <text evidence="1">The sequence shown here is derived from an EMBL/GenBank/DDBJ whole genome shotgun (WGS) entry which is preliminary data.</text>
</comment>
<proteinExistence type="predicted"/>
<dbReference type="EMBL" id="CAKXAJ010011062">
    <property type="protein sequence ID" value="CAH2211741.1"/>
    <property type="molecule type" value="Genomic_DNA"/>
</dbReference>
<reference evidence="1" key="1">
    <citation type="submission" date="2022-03" db="EMBL/GenBank/DDBJ databases">
        <authorList>
            <person name="Lindestad O."/>
        </authorList>
    </citation>
    <scope>NUCLEOTIDE SEQUENCE</scope>
</reference>